<dbReference type="EMBL" id="JAELVF020000001">
    <property type="protein sequence ID" value="MBU7598473.1"/>
    <property type="molecule type" value="Genomic_DNA"/>
</dbReference>
<dbReference type="Pfam" id="PF13411">
    <property type="entry name" value="MerR_1"/>
    <property type="match status" value="1"/>
</dbReference>
<evidence type="ECO:0000259" key="3">
    <source>
        <dbReference type="PROSITE" id="PS50937"/>
    </source>
</evidence>
<evidence type="ECO:0000313" key="5">
    <source>
        <dbReference type="Proteomes" id="UP000694501"/>
    </source>
</evidence>
<feature type="compositionally biased region" description="Low complexity" evidence="2">
    <location>
        <begin position="16"/>
        <end position="33"/>
    </location>
</feature>
<feature type="domain" description="HTH merR-type" evidence="3">
    <location>
        <begin position="39"/>
        <end position="107"/>
    </location>
</feature>
<dbReference type="InterPro" id="IPR000551">
    <property type="entry name" value="MerR-type_HTH_dom"/>
</dbReference>
<dbReference type="PROSITE" id="PS50937">
    <property type="entry name" value="HTH_MERR_2"/>
    <property type="match status" value="1"/>
</dbReference>
<dbReference type="SUPFAM" id="SSF46955">
    <property type="entry name" value="Putative DNA-binding domain"/>
    <property type="match status" value="1"/>
</dbReference>
<proteinExistence type="predicted"/>
<dbReference type="PANTHER" id="PTHR30204:SF93">
    <property type="entry name" value="HTH MERR-TYPE DOMAIN-CONTAINING PROTEIN"/>
    <property type="match status" value="1"/>
</dbReference>
<protein>
    <submittedName>
        <fullName evidence="4">MerR family transcriptional regulator</fullName>
    </submittedName>
</protein>
<evidence type="ECO:0000256" key="2">
    <source>
        <dbReference type="SAM" id="MobiDB-lite"/>
    </source>
</evidence>
<dbReference type="GO" id="GO:0003700">
    <property type="term" value="F:DNA-binding transcription factor activity"/>
    <property type="evidence" value="ECO:0007669"/>
    <property type="project" value="InterPro"/>
</dbReference>
<reference evidence="4" key="1">
    <citation type="submission" date="2021-06" db="EMBL/GenBank/DDBJ databases">
        <title>Sequencing of actinobacteria type strains.</title>
        <authorList>
            <person name="Nguyen G.-S."/>
            <person name="Wentzel A."/>
        </authorList>
    </citation>
    <scope>NUCLEOTIDE SEQUENCE</scope>
    <source>
        <strain evidence="4">P38-E01</strain>
    </source>
</reference>
<sequence length="284" mass="31286">MGKSEEHQRQADRRPAGPADATATGTGTAYATAEPQGREYRATELAEAAGITPRTLRFYRERRLLPPPRREGRIAWYDERHLARLHTIAGLLARGHTLGGIAELILAFEKGRDSDSAAELLGVSRALAPRFSEETTVRLTPEQLAALFPEEDTPENLSTAIELGYLSIEGDEITHISQRLLDASTMLVDRGVPLSAVLEAGRRMRRHVEAISADFAGLIKEHLLTAGRFEDISDAIEALRPSAKQVVEAELSMAMDRQLRREIEEFFGLPEERRGPAGGTGTRD</sequence>
<dbReference type="Gene3D" id="1.10.1660.10">
    <property type="match status" value="1"/>
</dbReference>
<dbReference type="InterPro" id="IPR047057">
    <property type="entry name" value="MerR_fam"/>
</dbReference>
<comment type="caution">
    <text evidence="4">The sequence shown here is derived from an EMBL/GenBank/DDBJ whole genome shotgun (WGS) entry which is preliminary data.</text>
</comment>
<keyword evidence="5" id="KW-1185">Reference proteome</keyword>
<dbReference type="Proteomes" id="UP000694501">
    <property type="component" value="Unassembled WGS sequence"/>
</dbReference>
<evidence type="ECO:0000256" key="1">
    <source>
        <dbReference type="ARBA" id="ARBA00023125"/>
    </source>
</evidence>
<dbReference type="InterPro" id="IPR009061">
    <property type="entry name" value="DNA-bd_dom_put_sf"/>
</dbReference>
<feature type="compositionally biased region" description="Basic and acidic residues" evidence="2">
    <location>
        <begin position="1"/>
        <end position="15"/>
    </location>
</feature>
<dbReference type="GO" id="GO:0003677">
    <property type="term" value="F:DNA binding"/>
    <property type="evidence" value="ECO:0007669"/>
    <property type="project" value="UniProtKB-KW"/>
</dbReference>
<dbReference type="RefSeq" id="WP_211041162.1">
    <property type="nucleotide sequence ID" value="NZ_JAELVF020000001.1"/>
</dbReference>
<accession>A0A949N914</accession>
<dbReference type="PANTHER" id="PTHR30204">
    <property type="entry name" value="REDOX-CYCLING DRUG-SENSING TRANSCRIPTIONAL ACTIVATOR SOXR"/>
    <property type="match status" value="1"/>
</dbReference>
<evidence type="ECO:0000313" key="4">
    <source>
        <dbReference type="EMBL" id="MBU7598473.1"/>
    </source>
</evidence>
<dbReference type="SMART" id="SM00422">
    <property type="entry name" value="HTH_MERR"/>
    <property type="match status" value="1"/>
</dbReference>
<gene>
    <name evidence="4" type="ORF">JGS22_012825</name>
</gene>
<dbReference type="AlphaFoldDB" id="A0A949N914"/>
<name>A0A949N914_9ACTN</name>
<keyword evidence="1" id="KW-0238">DNA-binding</keyword>
<feature type="region of interest" description="Disordered" evidence="2">
    <location>
        <begin position="1"/>
        <end position="37"/>
    </location>
</feature>
<organism evidence="4 5">
    <name type="scientific">Streptomyces tardus</name>
    <dbReference type="NCBI Taxonomy" id="2780544"/>
    <lineage>
        <taxon>Bacteria</taxon>
        <taxon>Bacillati</taxon>
        <taxon>Actinomycetota</taxon>
        <taxon>Actinomycetes</taxon>
        <taxon>Kitasatosporales</taxon>
        <taxon>Streptomycetaceae</taxon>
        <taxon>Streptomyces</taxon>
    </lineage>
</organism>